<evidence type="ECO:0000256" key="1">
    <source>
        <dbReference type="SAM" id="MobiDB-lite"/>
    </source>
</evidence>
<evidence type="ECO:0000313" key="2">
    <source>
        <dbReference type="EMBL" id="KAK0138127.1"/>
    </source>
</evidence>
<dbReference type="AlphaFoldDB" id="A0AA47NW03"/>
<dbReference type="Proteomes" id="UP001174136">
    <property type="component" value="Unassembled WGS sequence"/>
</dbReference>
<reference evidence="2" key="1">
    <citation type="journal article" date="2023" name="Front. Mar. Sci.">
        <title>A new Merluccius polli reference genome to investigate the effects of global change in West African waters.</title>
        <authorList>
            <person name="Mateo J.L."/>
            <person name="Blanco-Fernandez C."/>
            <person name="Garcia-Vazquez E."/>
            <person name="Machado-Schiaffino G."/>
        </authorList>
    </citation>
    <scope>NUCLEOTIDE SEQUENCE</scope>
    <source>
        <strain evidence="2">C29</strain>
        <tissue evidence="2">Fin</tissue>
    </source>
</reference>
<evidence type="ECO:0000313" key="3">
    <source>
        <dbReference type="Proteomes" id="UP001174136"/>
    </source>
</evidence>
<sequence>MKDRLDVFLHTTLSTPYPDLLQFCKSLLLLSHGQATVERGFSVNKEVETCNLHDRSLESLRLVCDRISNCGGVLKVSLTKELLASASSARSQYRLYLENERKNKESATHALKRKAVEEELLDHRTQRDVLSRVCESLGNDADKLAEQAEGKAGSKMAELITKSNTLRRRQKEKKELHQLEERIEEKSSQLKLL</sequence>
<keyword evidence="3" id="KW-1185">Reference proteome</keyword>
<gene>
    <name evidence="2" type="ORF">N1851_025672</name>
</gene>
<feature type="region of interest" description="Disordered" evidence="1">
    <location>
        <begin position="147"/>
        <end position="173"/>
    </location>
</feature>
<organism evidence="2 3">
    <name type="scientific">Merluccius polli</name>
    <name type="common">Benguela hake</name>
    <name type="synonym">Merluccius cadenati</name>
    <dbReference type="NCBI Taxonomy" id="89951"/>
    <lineage>
        <taxon>Eukaryota</taxon>
        <taxon>Metazoa</taxon>
        <taxon>Chordata</taxon>
        <taxon>Craniata</taxon>
        <taxon>Vertebrata</taxon>
        <taxon>Euteleostomi</taxon>
        <taxon>Actinopterygii</taxon>
        <taxon>Neopterygii</taxon>
        <taxon>Teleostei</taxon>
        <taxon>Neoteleostei</taxon>
        <taxon>Acanthomorphata</taxon>
        <taxon>Zeiogadaria</taxon>
        <taxon>Gadariae</taxon>
        <taxon>Gadiformes</taxon>
        <taxon>Gadoidei</taxon>
        <taxon>Merlucciidae</taxon>
        <taxon>Merluccius</taxon>
    </lineage>
</organism>
<proteinExistence type="predicted"/>
<name>A0AA47NW03_MERPO</name>
<dbReference type="EMBL" id="JAOPHQ010004835">
    <property type="protein sequence ID" value="KAK0138127.1"/>
    <property type="molecule type" value="Genomic_DNA"/>
</dbReference>
<accession>A0AA47NW03</accession>
<protein>
    <submittedName>
        <fullName evidence="2">Uncharacterized protein</fullName>
    </submittedName>
</protein>
<comment type="caution">
    <text evidence="2">The sequence shown here is derived from an EMBL/GenBank/DDBJ whole genome shotgun (WGS) entry which is preliminary data.</text>
</comment>